<keyword evidence="5 7" id="KW-0472">Membrane</keyword>
<dbReference type="OrthoDB" id="9812221at2"/>
<dbReference type="InterPro" id="IPR050189">
    <property type="entry name" value="MFS_Efflux_Transporters"/>
</dbReference>
<dbReference type="PRINTS" id="PR01035">
    <property type="entry name" value="TCRTETA"/>
</dbReference>
<reference evidence="9 11" key="1">
    <citation type="submission" date="2016-06" db="EMBL/GenBank/DDBJ databases">
        <authorList>
            <person name="Kjaerup R.B."/>
            <person name="Dalgaard T.S."/>
            <person name="Juul-Madsen H.R."/>
        </authorList>
    </citation>
    <scope>NUCLEOTIDE SEQUENCE [LARGE SCALE GENOMIC DNA]</scope>
    <source>
        <strain evidence="9 11">DSM 43363</strain>
    </source>
</reference>
<feature type="transmembrane region" description="Helical" evidence="7">
    <location>
        <begin position="270"/>
        <end position="291"/>
    </location>
</feature>
<dbReference type="Pfam" id="PF07690">
    <property type="entry name" value="MFS_1"/>
    <property type="match status" value="1"/>
</dbReference>
<gene>
    <name evidence="9" type="ORF">GA0070608_1934</name>
    <name evidence="10" type="ORF">OIE14_13135</name>
</gene>
<dbReference type="GO" id="GO:0022857">
    <property type="term" value="F:transmembrane transporter activity"/>
    <property type="evidence" value="ECO:0007669"/>
    <property type="project" value="InterPro"/>
</dbReference>
<feature type="region of interest" description="Disordered" evidence="6">
    <location>
        <begin position="415"/>
        <end position="439"/>
    </location>
</feature>
<keyword evidence="3 7" id="KW-0812">Transmembrane</keyword>
<feature type="transmembrane region" description="Helical" evidence="7">
    <location>
        <begin position="303"/>
        <end position="322"/>
    </location>
</feature>
<evidence type="ECO:0000256" key="7">
    <source>
        <dbReference type="SAM" id="Phobius"/>
    </source>
</evidence>
<evidence type="ECO:0000256" key="2">
    <source>
        <dbReference type="ARBA" id="ARBA00022475"/>
    </source>
</evidence>
<dbReference type="PANTHER" id="PTHR43124:SF3">
    <property type="entry name" value="CHLORAMPHENICOL EFFLUX PUMP RV0191"/>
    <property type="match status" value="1"/>
</dbReference>
<feature type="transmembrane region" description="Helical" evidence="7">
    <location>
        <begin position="328"/>
        <end position="349"/>
    </location>
</feature>
<dbReference type="InterPro" id="IPR036259">
    <property type="entry name" value="MFS_trans_sf"/>
</dbReference>
<feature type="transmembrane region" description="Helical" evidence="7">
    <location>
        <begin position="392"/>
        <end position="411"/>
    </location>
</feature>
<keyword evidence="12" id="KW-1185">Reference proteome</keyword>
<evidence type="ECO:0000259" key="8">
    <source>
        <dbReference type="PROSITE" id="PS50850"/>
    </source>
</evidence>
<dbReference type="STRING" id="47871.GA0070608_1934"/>
<dbReference type="EMBL" id="FMIC01000002">
    <property type="protein sequence ID" value="SCL58129.1"/>
    <property type="molecule type" value="Genomic_DNA"/>
</dbReference>
<comment type="subcellular location">
    <subcellularLocation>
        <location evidence="1">Cell membrane</location>
        <topology evidence="1">Multi-pass membrane protein</topology>
    </subcellularLocation>
</comment>
<dbReference type="Proteomes" id="UP000199343">
    <property type="component" value="Unassembled WGS sequence"/>
</dbReference>
<keyword evidence="2" id="KW-1003">Cell membrane</keyword>
<dbReference type="Proteomes" id="UP001334804">
    <property type="component" value="Chromosome"/>
</dbReference>
<feature type="transmembrane region" description="Helical" evidence="7">
    <location>
        <begin position="157"/>
        <end position="181"/>
    </location>
</feature>
<evidence type="ECO:0000256" key="6">
    <source>
        <dbReference type="SAM" id="MobiDB-lite"/>
    </source>
</evidence>
<dbReference type="SUPFAM" id="SSF103473">
    <property type="entry name" value="MFS general substrate transporter"/>
    <property type="match status" value="1"/>
</dbReference>
<evidence type="ECO:0000313" key="9">
    <source>
        <dbReference type="EMBL" id="SCL58129.1"/>
    </source>
</evidence>
<feature type="transmembrane region" description="Helical" evidence="7">
    <location>
        <begin position="187"/>
        <end position="204"/>
    </location>
</feature>
<evidence type="ECO:0000313" key="10">
    <source>
        <dbReference type="EMBL" id="WSA34916.1"/>
    </source>
</evidence>
<dbReference type="PROSITE" id="PS50850">
    <property type="entry name" value="MFS"/>
    <property type="match status" value="1"/>
</dbReference>
<feature type="transmembrane region" description="Helical" evidence="7">
    <location>
        <begin position="32"/>
        <end position="54"/>
    </location>
</feature>
<evidence type="ECO:0000256" key="4">
    <source>
        <dbReference type="ARBA" id="ARBA00022989"/>
    </source>
</evidence>
<dbReference type="PANTHER" id="PTHR43124">
    <property type="entry name" value="PURINE EFFLUX PUMP PBUE"/>
    <property type="match status" value="1"/>
</dbReference>
<feature type="transmembrane region" description="Helical" evidence="7">
    <location>
        <begin position="98"/>
        <end position="115"/>
    </location>
</feature>
<evidence type="ECO:0000256" key="3">
    <source>
        <dbReference type="ARBA" id="ARBA00022692"/>
    </source>
</evidence>
<name>A0A1C6UWC4_9ACTN</name>
<dbReference type="EMBL" id="CP109071">
    <property type="protein sequence ID" value="WSA34916.1"/>
    <property type="molecule type" value="Genomic_DNA"/>
</dbReference>
<evidence type="ECO:0000256" key="5">
    <source>
        <dbReference type="ARBA" id="ARBA00023136"/>
    </source>
</evidence>
<reference evidence="10 12" key="2">
    <citation type="submission" date="2022-10" db="EMBL/GenBank/DDBJ databases">
        <title>The complete genomes of actinobacterial strains from the NBC collection.</title>
        <authorList>
            <person name="Joergensen T.S."/>
            <person name="Alvarez Arevalo M."/>
            <person name="Sterndorff E.B."/>
            <person name="Faurdal D."/>
            <person name="Vuksanovic O."/>
            <person name="Mourched A.-S."/>
            <person name="Charusanti P."/>
            <person name="Shaw S."/>
            <person name="Blin K."/>
            <person name="Weber T."/>
        </authorList>
    </citation>
    <scope>NUCLEOTIDE SEQUENCE [LARGE SCALE GENOMIC DNA]</scope>
    <source>
        <strain evidence="10 12">NBC 01809</strain>
    </source>
</reference>
<feature type="transmembrane region" description="Helical" evidence="7">
    <location>
        <begin position="66"/>
        <end position="86"/>
    </location>
</feature>
<dbReference type="AlphaFoldDB" id="A0A1C6UWC4"/>
<organism evidence="9 11">
    <name type="scientific">Micromonospora peucetia</name>
    <dbReference type="NCBI Taxonomy" id="47871"/>
    <lineage>
        <taxon>Bacteria</taxon>
        <taxon>Bacillati</taxon>
        <taxon>Actinomycetota</taxon>
        <taxon>Actinomycetes</taxon>
        <taxon>Micromonosporales</taxon>
        <taxon>Micromonosporaceae</taxon>
        <taxon>Micromonospora</taxon>
    </lineage>
</organism>
<keyword evidence="4 7" id="KW-1133">Transmembrane helix</keyword>
<dbReference type="RefSeq" id="WP_091625296.1">
    <property type="nucleotide sequence ID" value="NZ_CP109071.1"/>
</dbReference>
<feature type="compositionally biased region" description="Low complexity" evidence="6">
    <location>
        <begin position="422"/>
        <end position="431"/>
    </location>
</feature>
<dbReference type="InterPro" id="IPR020846">
    <property type="entry name" value="MFS_dom"/>
</dbReference>
<accession>A0A1C6UWC4</accession>
<dbReference type="CDD" id="cd17473">
    <property type="entry name" value="MFS_arabinose_efflux_permease_like"/>
    <property type="match status" value="1"/>
</dbReference>
<dbReference type="Gene3D" id="1.20.1250.20">
    <property type="entry name" value="MFS general substrate transporter like domains"/>
    <property type="match status" value="1"/>
</dbReference>
<sequence length="439" mass="44221">MEPTRTAHLAGGPLVTGVAAPTTAPVAGRRTALAVLLAGSLLTVLAGAVLTPVVELIRTELRISGTAAGLVLTAHGLSLALAGPLVGRAIDRWGVRTPLALGLILYGLAGGAGLATDSYPLLIATRLLFGVGAALVFAGTTLGLLDLHEGAARDRTMGWRSTAISLGGVLFPLLGGVLGGISWHAPFGVYLLGVPLGLVTLWALPGRRAANASGDVSAGRPGRSGSLWNLLRGHPALVGIYGLQAVTSLLLYGVLVFLPLRLAEVGITETAVVAVFTGTPSLVMSIVGLGYPRIRARLGQLRLLAVTLAVFTAALITLGLTGAPVLMLVAPAVFGIGMGLAVPALTVMVAEHAPPARRGQATALLASATFAGLFVSPLLLGSVQAATSTRGTFLAAAALSGATLALLVVRLRGGSGRRQRGGRTAARRAGPGPTPDPGR</sequence>
<evidence type="ECO:0000256" key="1">
    <source>
        <dbReference type="ARBA" id="ARBA00004651"/>
    </source>
</evidence>
<proteinExistence type="predicted"/>
<feature type="transmembrane region" description="Helical" evidence="7">
    <location>
        <begin position="121"/>
        <end position="145"/>
    </location>
</feature>
<evidence type="ECO:0000313" key="12">
    <source>
        <dbReference type="Proteomes" id="UP001334804"/>
    </source>
</evidence>
<feature type="transmembrane region" description="Helical" evidence="7">
    <location>
        <begin position="236"/>
        <end position="258"/>
    </location>
</feature>
<dbReference type="InterPro" id="IPR001958">
    <property type="entry name" value="Tet-R_TetA/multi-R_MdtG-like"/>
</dbReference>
<evidence type="ECO:0000313" key="11">
    <source>
        <dbReference type="Proteomes" id="UP000199343"/>
    </source>
</evidence>
<dbReference type="InterPro" id="IPR011701">
    <property type="entry name" value="MFS"/>
</dbReference>
<protein>
    <submittedName>
        <fullName evidence="10">MFS transporter</fullName>
    </submittedName>
    <submittedName>
        <fullName evidence="9">Predicted arabinose efflux permease, MFS family</fullName>
    </submittedName>
</protein>
<feature type="domain" description="Major facilitator superfamily (MFS) profile" evidence="8">
    <location>
        <begin position="32"/>
        <end position="413"/>
    </location>
</feature>
<feature type="transmembrane region" description="Helical" evidence="7">
    <location>
        <begin position="361"/>
        <end position="380"/>
    </location>
</feature>
<dbReference type="GO" id="GO:0005886">
    <property type="term" value="C:plasma membrane"/>
    <property type="evidence" value="ECO:0007669"/>
    <property type="project" value="UniProtKB-SubCell"/>
</dbReference>